<dbReference type="AlphaFoldDB" id="M0K317"/>
<dbReference type="GO" id="GO:1990904">
    <property type="term" value="C:ribonucleoprotein complex"/>
    <property type="evidence" value="ECO:0007669"/>
    <property type="project" value="UniProtKB-KW"/>
</dbReference>
<dbReference type="PATRIC" id="fig|662476.7.peg.1077"/>
<dbReference type="InterPro" id="IPR036227">
    <property type="entry name" value="Ribosomal_uL15/eL18_sf"/>
</dbReference>
<keyword evidence="1" id="KW-0689">Ribosomal protein</keyword>
<accession>M0K317</accession>
<evidence type="ECO:0000313" key="4">
    <source>
        <dbReference type="EMBL" id="EMA15188.1"/>
    </source>
</evidence>
<comment type="caution">
    <text evidence="4">The sequence shown here is derived from an EMBL/GenBank/DDBJ whole genome shotgun (WGS) entry which is preliminary data.</text>
</comment>
<dbReference type="InterPro" id="IPR021131">
    <property type="entry name" value="Ribosomal_uL15/eL18"/>
</dbReference>
<evidence type="ECO:0000259" key="3">
    <source>
        <dbReference type="Pfam" id="PF00828"/>
    </source>
</evidence>
<dbReference type="Gene3D" id="3.100.10.10">
    <property type="match status" value="1"/>
</dbReference>
<name>M0K317_9EURY</name>
<gene>
    <name evidence="4" type="ORF">C436_05390</name>
</gene>
<protein>
    <recommendedName>
        <fullName evidence="3">Large ribosomal subunit protein uL15/eL18 domain-containing protein</fullName>
    </recommendedName>
</protein>
<dbReference type="Proteomes" id="UP000011659">
    <property type="component" value="Unassembled WGS sequence"/>
</dbReference>
<dbReference type="EMBL" id="AOLR01000008">
    <property type="protein sequence ID" value="EMA15188.1"/>
    <property type="molecule type" value="Genomic_DNA"/>
</dbReference>
<keyword evidence="5" id="KW-1185">Reference proteome</keyword>
<dbReference type="SUPFAM" id="SSF52080">
    <property type="entry name" value="Ribosomal proteins L15p and L18e"/>
    <property type="match status" value="1"/>
</dbReference>
<dbReference type="GO" id="GO:0005840">
    <property type="term" value="C:ribosome"/>
    <property type="evidence" value="ECO:0007669"/>
    <property type="project" value="UniProtKB-KW"/>
</dbReference>
<reference evidence="4 5" key="1">
    <citation type="journal article" date="2014" name="PLoS Genet.">
        <title>Phylogenetically driven sequencing of extremely halophilic archaea reveals strategies for static and dynamic osmo-response.</title>
        <authorList>
            <person name="Becker E.A."/>
            <person name="Seitzer P.M."/>
            <person name="Tritt A."/>
            <person name="Larsen D."/>
            <person name="Krusor M."/>
            <person name="Yao A.I."/>
            <person name="Wu D."/>
            <person name="Madern D."/>
            <person name="Eisen J.A."/>
            <person name="Darling A.E."/>
            <person name="Facciotti M.T."/>
        </authorList>
    </citation>
    <scope>NUCLEOTIDE SEQUENCE [LARGE SCALE GENOMIC DNA]</scope>
    <source>
        <strain evidence="4 5">ATCC 33800</strain>
    </source>
</reference>
<proteinExistence type="predicted"/>
<evidence type="ECO:0000256" key="2">
    <source>
        <dbReference type="ARBA" id="ARBA00023274"/>
    </source>
</evidence>
<organism evidence="4 5">
    <name type="scientific">Haloarcula marismortui ATCC 33800</name>
    <dbReference type="NCBI Taxonomy" id="662476"/>
    <lineage>
        <taxon>Archaea</taxon>
        <taxon>Methanobacteriati</taxon>
        <taxon>Methanobacteriota</taxon>
        <taxon>Stenosarchaea group</taxon>
        <taxon>Halobacteria</taxon>
        <taxon>Halobacteriales</taxon>
        <taxon>Haloarculaceae</taxon>
        <taxon>Haloarcula</taxon>
    </lineage>
</organism>
<dbReference type="Pfam" id="PF00828">
    <property type="entry name" value="Ribosomal_L27A"/>
    <property type="match status" value="1"/>
</dbReference>
<feature type="domain" description="Large ribosomal subunit protein uL15/eL18" evidence="3">
    <location>
        <begin position="29"/>
        <end position="78"/>
    </location>
</feature>
<keyword evidence="2" id="KW-0687">Ribonucleoprotein</keyword>
<evidence type="ECO:0000256" key="1">
    <source>
        <dbReference type="ARBA" id="ARBA00022980"/>
    </source>
</evidence>
<evidence type="ECO:0000313" key="5">
    <source>
        <dbReference type="Proteomes" id="UP000011659"/>
    </source>
</evidence>
<sequence>MAVADGGVKQVGPSPKGIWKPDQDSPFYIDVREFHGDYEDLDQVKLLDDGRLDHRINVITDQCSEEAKHSIKSMGGKIYFTKKGRSAINKVEDVMSKRYFNNTSPQDTHEKVDKLDSILEKIESGQEIEFHEFETLIEHYDHSDRAEEGYEAMESYAQNLETVENTEAINLMRARDFAQVYGFSPDIFEEKLESYFEDIDVSEEYIRMQQAGLPEDLSIDNVLSGIDYIHQLHEGDGESDADQAELDDKIYLRAVDEQKSWI</sequence>